<protein>
    <submittedName>
        <fullName evidence="1">Uncharacterized protein</fullName>
    </submittedName>
</protein>
<gene>
    <name evidence="1" type="ORF">LDAN0321_LOCUS13023</name>
</gene>
<proteinExistence type="predicted"/>
<name>A0A7S2KXL8_9STRA</name>
<organism evidence="1">
    <name type="scientific">Leptocylindrus danicus</name>
    <dbReference type="NCBI Taxonomy" id="163516"/>
    <lineage>
        <taxon>Eukaryota</taxon>
        <taxon>Sar</taxon>
        <taxon>Stramenopiles</taxon>
        <taxon>Ochrophyta</taxon>
        <taxon>Bacillariophyta</taxon>
        <taxon>Coscinodiscophyceae</taxon>
        <taxon>Chaetocerotophycidae</taxon>
        <taxon>Leptocylindrales</taxon>
        <taxon>Leptocylindraceae</taxon>
        <taxon>Leptocylindrus</taxon>
    </lineage>
</organism>
<evidence type="ECO:0000313" key="1">
    <source>
        <dbReference type="EMBL" id="CAD9589822.1"/>
    </source>
</evidence>
<sequence length="190" mass="21604">MRNVQQHATDEELKQYLRSLSASEVSQLLQFEIDCCAACRSAYAIVTNASTTRTHSRSTDLAACGKCEFGLWNQFLKLQIPPPTPLHPKCLSIKFSSRKSLSVESCMSQDIVQRRRNRARFENPRLFQLMRSNNHNGVSAKRKQNRQTMKSSNEVEWDVFAKRFTDPWGQSLGTGCTEAQVTIFVNATPQ</sequence>
<dbReference type="EMBL" id="HBGY01020649">
    <property type="protein sequence ID" value="CAD9589822.1"/>
    <property type="molecule type" value="Transcribed_RNA"/>
</dbReference>
<accession>A0A7S2KXL8</accession>
<dbReference type="AlphaFoldDB" id="A0A7S2KXL8"/>
<reference evidence="1" key="1">
    <citation type="submission" date="2021-01" db="EMBL/GenBank/DDBJ databases">
        <authorList>
            <person name="Corre E."/>
            <person name="Pelletier E."/>
            <person name="Niang G."/>
            <person name="Scheremetjew M."/>
            <person name="Finn R."/>
            <person name="Kale V."/>
            <person name="Holt S."/>
            <person name="Cochrane G."/>
            <person name="Meng A."/>
            <person name="Brown T."/>
            <person name="Cohen L."/>
        </authorList>
    </citation>
    <scope>NUCLEOTIDE SEQUENCE</scope>
    <source>
        <strain evidence="1">B650</strain>
    </source>
</reference>